<protein>
    <submittedName>
        <fullName evidence="2">Transcriptional regulator, BadM/Rrf2 family</fullName>
    </submittedName>
</protein>
<sequence length="130" mass="14437">MMISTKGRYALSIMLDLAAHDDGNYISLKDISERLEISMKYLEAIIAKLSKGGLVDSARGKSGGYKLNRKVEEYSVGEILVLTEKTLAPVACVDCDACKKEESCLTRPMWNELNEIIMNFLNSKTLADLL</sequence>
<evidence type="ECO:0000256" key="1">
    <source>
        <dbReference type="ARBA" id="ARBA00023125"/>
    </source>
</evidence>
<dbReference type="InterPro" id="IPR036388">
    <property type="entry name" value="WH-like_DNA-bd_sf"/>
</dbReference>
<reference evidence="2 3" key="1">
    <citation type="submission" date="2017-02" db="EMBL/GenBank/DDBJ databases">
        <authorList>
            <person name="Peterson S.W."/>
        </authorList>
    </citation>
    <scope>NUCLEOTIDE SEQUENCE [LARGE SCALE GENOMIC DNA]</scope>
    <source>
        <strain evidence="2 3">ATCC 51222</strain>
    </source>
</reference>
<dbReference type="GO" id="GO:0003677">
    <property type="term" value="F:DNA binding"/>
    <property type="evidence" value="ECO:0007669"/>
    <property type="project" value="UniProtKB-KW"/>
</dbReference>
<dbReference type="GO" id="GO:0005829">
    <property type="term" value="C:cytosol"/>
    <property type="evidence" value="ECO:0007669"/>
    <property type="project" value="TreeGrafter"/>
</dbReference>
<dbReference type="GO" id="GO:0003700">
    <property type="term" value="F:DNA-binding transcription factor activity"/>
    <property type="evidence" value="ECO:0007669"/>
    <property type="project" value="TreeGrafter"/>
</dbReference>
<dbReference type="InterPro" id="IPR000944">
    <property type="entry name" value="Tscrpt_reg_Rrf2"/>
</dbReference>
<dbReference type="NCBIfam" id="TIGR00738">
    <property type="entry name" value="rrf2_super"/>
    <property type="match status" value="1"/>
</dbReference>
<dbReference type="AlphaFoldDB" id="A0A1T4M5C0"/>
<dbReference type="RefSeq" id="WP_078768595.1">
    <property type="nucleotide sequence ID" value="NZ_FUWW01000011.1"/>
</dbReference>
<gene>
    <name evidence="2" type="ORF">SAMN02745114_01117</name>
</gene>
<dbReference type="PANTHER" id="PTHR33221">
    <property type="entry name" value="WINGED HELIX-TURN-HELIX TRANSCRIPTIONAL REGULATOR, RRF2 FAMILY"/>
    <property type="match status" value="1"/>
</dbReference>
<dbReference type="PROSITE" id="PS01332">
    <property type="entry name" value="HTH_RRF2_1"/>
    <property type="match status" value="1"/>
</dbReference>
<accession>A0A1T4M5C0</accession>
<evidence type="ECO:0000313" key="3">
    <source>
        <dbReference type="Proteomes" id="UP000190657"/>
    </source>
</evidence>
<dbReference type="EMBL" id="FUWW01000011">
    <property type="protein sequence ID" value="SJZ62046.1"/>
    <property type="molecule type" value="Genomic_DNA"/>
</dbReference>
<name>A0A1T4M5C0_9FIRM</name>
<proteinExistence type="predicted"/>
<dbReference type="PROSITE" id="PS51197">
    <property type="entry name" value="HTH_RRF2_2"/>
    <property type="match status" value="1"/>
</dbReference>
<evidence type="ECO:0000313" key="2">
    <source>
        <dbReference type="EMBL" id="SJZ62046.1"/>
    </source>
</evidence>
<keyword evidence="1" id="KW-0238">DNA-binding</keyword>
<dbReference type="Pfam" id="PF02082">
    <property type="entry name" value="Rrf2"/>
    <property type="match status" value="1"/>
</dbReference>
<dbReference type="STRING" id="290054.SAMN02745114_01117"/>
<dbReference type="InterPro" id="IPR030489">
    <property type="entry name" value="TR_Rrf2-type_CS"/>
</dbReference>
<dbReference type="OrthoDB" id="9808360at2"/>
<dbReference type="SUPFAM" id="SSF46785">
    <property type="entry name" value="Winged helix' DNA-binding domain"/>
    <property type="match status" value="1"/>
</dbReference>
<keyword evidence="3" id="KW-1185">Reference proteome</keyword>
<organism evidence="2 3">
    <name type="scientific">Eubacterium coprostanoligenes</name>
    <dbReference type="NCBI Taxonomy" id="290054"/>
    <lineage>
        <taxon>Bacteria</taxon>
        <taxon>Bacillati</taxon>
        <taxon>Bacillota</taxon>
        <taxon>Clostridia</taxon>
        <taxon>Eubacteriales</taxon>
        <taxon>Eubacteriaceae</taxon>
        <taxon>Eubacterium</taxon>
    </lineage>
</organism>
<dbReference type="PANTHER" id="PTHR33221:SF5">
    <property type="entry name" value="HTH-TYPE TRANSCRIPTIONAL REGULATOR ISCR"/>
    <property type="match status" value="1"/>
</dbReference>
<dbReference type="Gene3D" id="1.10.10.10">
    <property type="entry name" value="Winged helix-like DNA-binding domain superfamily/Winged helix DNA-binding domain"/>
    <property type="match status" value="1"/>
</dbReference>
<dbReference type="InterPro" id="IPR036390">
    <property type="entry name" value="WH_DNA-bd_sf"/>
</dbReference>
<dbReference type="Proteomes" id="UP000190657">
    <property type="component" value="Unassembled WGS sequence"/>
</dbReference>